<comment type="similarity">
    <text evidence="2">Belongs to the arsenical resistance-3 (ACR3) (TC 2.A.59) family.</text>
</comment>
<reference evidence="9 10" key="1">
    <citation type="submission" date="2017-06" db="EMBL/GenBank/DDBJ databases">
        <title>Draft genome sequence of anaerobic fermentative bacterium Anaeromicrobium sediminis DY2726D isolated from West Pacific Ocean sediments.</title>
        <authorList>
            <person name="Zeng X."/>
        </authorList>
    </citation>
    <scope>NUCLEOTIDE SEQUENCE [LARGE SCALE GENOMIC DNA]</scope>
    <source>
        <strain evidence="9 10">DY2726D</strain>
    </source>
</reference>
<dbReference type="RefSeq" id="WP_095132208.1">
    <property type="nucleotide sequence ID" value="NZ_NIBG01000004.1"/>
</dbReference>
<dbReference type="InterPro" id="IPR004706">
    <property type="entry name" value="Arsenical-R_Acr3"/>
</dbReference>
<evidence type="ECO:0000256" key="2">
    <source>
        <dbReference type="ARBA" id="ARBA00010110"/>
    </source>
</evidence>
<keyword evidence="4" id="KW-1003">Cell membrane</keyword>
<evidence type="ECO:0000256" key="8">
    <source>
        <dbReference type="SAM" id="Phobius"/>
    </source>
</evidence>
<evidence type="ECO:0000256" key="6">
    <source>
        <dbReference type="ARBA" id="ARBA00022989"/>
    </source>
</evidence>
<evidence type="ECO:0000313" key="9">
    <source>
        <dbReference type="EMBL" id="PAB60032.1"/>
    </source>
</evidence>
<dbReference type="GO" id="GO:0015104">
    <property type="term" value="F:antimonite transmembrane transporter activity"/>
    <property type="evidence" value="ECO:0007669"/>
    <property type="project" value="TreeGrafter"/>
</dbReference>
<feature type="transmembrane region" description="Helical" evidence="8">
    <location>
        <begin position="95"/>
        <end position="117"/>
    </location>
</feature>
<organism evidence="9 10">
    <name type="scientific">Anaeromicrobium sediminis</name>
    <dbReference type="NCBI Taxonomy" id="1478221"/>
    <lineage>
        <taxon>Bacteria</taxon>
        <taxon>Bacillati</taxon>
        <taxon>Bacillota</taxon>
        <taxon>Clostridia</taxon>
        <taxon>Peptostreptococcales</taxon>
        <taxon>Thermotaleaceae</taxon>
        <taxon>Anaeromicrobium</taxon>
    </lineage>
</organism>
<keyword evidence="5 8" id="KW-0812">Transmembrane</keyword>
<keyword evidence="7 8" id="KW-0472">Membrane</keyword>
<dbReference type="PANTHER" id="PTHR43057">
    <property type="entry name" value="ARSENITE EFFLUX TRANSPORTER"/>
    <property type="match status" value="1"/>
</dbReference>
<keyword evidence="10" id="KW-1185">Reference proteome</keyword>
<evidence type="ECO:0000256" key="4">
    <source>
        <dbReference type="ARBA" id="ARBA00022475"/>
    </source>
</evidence>
<dbReference type="Proteomes" id="UP000216024">
    <property type="component" value="Unassembled WGS sequence"/>
</dbReference>
<evidence type="ECO:0000256" key="1">
    <source>
        <dbReference type="ARBA" id="ARBA00004651"/>
    </source>
</evidence>
<comment type="subcellular location">
    <subcellularLocation>
        <location evidence="1">Cell membrane</location>
        <topology evidence="1">Multi-pass membrane protein</topology>
    </subcellularLocation>
</comment>
<evidence type="ECO:0000256" key="5">
    <source>
        <dbReference type="ARBA" id="ARBA00022692"/>
    </source>
</evidence>
<evidence type="ECO:0000313" key="10">
    <source>
        <dbReference type="Proteomes" id="UP000216024"/>
    </source>
</evidence>
<accession>A0A267MKU0</accession>
<evidence type="ECO:0000256" key="3">
    <source>
        <dbReference type="ARBA" id="ARBA00022448"/>
    </source>
</evidence>
<feature type="transmembrane region" description="Helical" evidence="8">
    <location>
        <begin position="162"/>
        <end position="182"/>
    </location>
</feature>
<feature type="transmembrane region" description="Helical" evidence="8">
    <location>
        <begin position="65"/>
        <end position="89"/>
    </location>
</feature>
<dbReference type="OrthoDB" id="3254016at2"/>
<dbReference type="Gene3D" id="1.20.1530.20">
    <property type="match status" value="1"/>
</dbReference>
<dbReference type="EMBL" id="NIBG01000004">
    <property type="protein sequence ID" value="PAB60032.1"/>
    <property type="molecule type" value="Genomic_DNA"/>
</dbReference>
<name>A0A267MKU0_9FIRM</name>
<dbReference type="AlphaFoldDB" id="A0A267MKU0"/>
<feature type="transmembrane region" description="Helical" evidence="8">
    <location>
        <begin position="34"/>
        <end position="53"/>
    </location>
</feature>
<comment type="caution">
    <text evidence="9">The sequence shown here is derived from an EMBL/GenBank/DDBJ whole genome shotgun (WGS) entry which is preliminary data.</text>
</comment>
<dbReference type="GO" id="GO:0005886">
    <property type="term" value="C:plasma membrane"/>
    <property type="evidence" value="ECO:0007669"/>
    <property type="project" value="UniProtKB-SubCell"/>
</dbReference>
<dbReference type="PANTHER" id="PTHR43057:SF1">
    <property type="entry name" value="ARSENICAL-RESISTANCE PROTEIN 3"/>
    <property type="match status" value="1"/>
</dbReference>
<feature type="transmembrane region" description="Helical" evidence="8">
    <location>
        <begin position="7"/>
        <end position="28"/>
    </location>
</feature>
<dbReference type="InterPro" id="IPR002657">
    <property type="entry name" value="BilAc:Na_symport/Acr3"/>
</dbReference>
<feature type="transmembrane region" description="Helical" evidence="8">
    <location>
        <begin position="129"/>
        <end position="150"/>
    </location>
</feature>
<dbReference type="GO" id="GO:0015297">
    <property type="term" value="F:antiporter activity"/>
    <property type="evidence" value="ECO:0007669"/>
    <property type="project" value="InterPro"/>
</dbReference>
<keyword evidence="6 8" id="KW-1133">Transmembrane helix</keyword>
<dbReference type="GO" id="GO:0015105">
    <property type="term" value="F:arsenite transmembrane transporter activity"/>
    <property type="evidence" value="ECO:0007669"/>
    <property type="project" value="TreeGrafter"/>
</dbReference>
<evidence type="ECO:0000256" key="7">
    <source>
        <dbReference type="ARBA" id="ARBA00023136"/>
    </source>
</evidence>
<sequence length="324" mass="35900">MENINKFQSFIILFMVAIGILIGQIEFIQTYSEYLITPSLMIMLFLVFIQIPLKDIGSSFKNLKFTLISVIINFICTPIIVFILGKLFLNNNPDLLIGFIMLMVTPCTDWYLIFTGIAKGNVALGSSILPLNLILQLLLLPLYIFIIGGSSVDIDVMSLTQGVIYSLMIPLLCSVLARKFIINKIGNSTFEDKLVPKACDYQGYFLSLAIISMFASQGKVLLQNIQVLLILLVPISLFFIINFIVGRLAGKLINLNYEDSVALNLTTLARNSPIALAIAVATFPNNPLISLALIIGPLIELPILFLVSKILLVIKSKQQACQYN</sequence>
<dbReference type="InterPro" id="IPR038770">
    <property type="entry name" value="Na+/solute_symporter_sf"/>
</dbReference>
<protein>
    <submittedName>
        <fullName evidence="9">Arsenic resistance protein</fullName>
    </submittedName>
</protein>
<gene>
    <name evidence="9" type="ORF">CCE28_06560</name>
</gene>
<keyword evidence="3" id="KW-0813">Transport</keyword>
<feature type="transmembrane region" description="Helical" evidence="8">
    <location>
        <begin position="289"/>
        <end position="314"/>
    </location>
</feature>
<dbReference type="Pfam" id="PF01758">
    <property type="entry name" value="SBF"/>
    <property type="match status" value="1"/>
</dbReference>
<feature type="transmembrane region" description="Helical" evidence="8">
    <location>
        <begin position="228"/>
        <end position="249"/>
    </location>
</feature>
<proteinExistence type="inferred from homology"/>